<dbReference type="FunFam" id="3.40.630.10:FF:000029">
    <property type="entry name" value="Glutaminyl-peptide cyclotransferase"/>
    <property type="match status" value="1"/>
</dbReference>
<comment type="similarity">
    <text evidence="3">Belongs to the glutaminyl-peptide cyclotransferase family.</text>
</comment>
<protein>
    <recommendedName>
        <fullName evidence="5">Glutaminyl-peptide cyclotransferase</fullName>
        <ecNumber evidence="4">2.3.2.5</ecNumber>
    </recommendedName>
    <alternativeName>
        <fullName evidence="12">Glutaminyl cyclase</fullName>
    </alternativeName>
    <alternativeName>
        <fullName evidence="13">Glutaminyl-tRNA cyclotransferase</fullName>
    </alternativeName>
</protein>
<dbReference type="InterPro" id="IPR040234">
    <property type="entry name" value="QC/QCL"/>
</dbReference>
<evidence type="ECO:0000256" key="3">
    <source>
        <dbReference type="ARBA" id="ARBA00006014"/>
    </source>
</evidence>
<accession>A0A6P7PB58</accession>
<keyword evidence="15" id="KW-0472">Membrane</keyword>
<keyword evidence="15" id="KW-0812">Transmembrane</keyword>
<evidence type="ECO:0000256" key="8">
    <source>
        <dbReference type="ARBA" id="ARBA00022723"/>
    </source>
</evidence>
<dbReference type="GO" id="GO:0008270">
    <property type="term" value="F:zinc ion binding"/>
    <property type="evidence" value="ECO:0007669"/>
    <property type="project" value="TreeGrafter"/>
</dbReference>
<evidence type="ECO:0000256" key="5">
    <source>
        <dbReference type="ARBA" id="ARBA00016861"/>
    </source>
</evidence>
<proteinExistence type="inferred from homology"/>
<feature type="transmembrane region" description="Helical" evidence="15">
    <location>
        <begin position="33"/>
        <end position="52"/>
    </location>
</feature>
<gene>
    <name evidence="18" type="primary">qpctla</name>
</gene>
<evidence type="ECO:0000256" key="4">
    <source>
        <dbReference type="ARBA" id="ARBA00012012"/>
    </source>
</evidence>
<evidence type="ECO:0000256" key="10">
    <source>
        <dbReference type="ARBA" id="ARBA00023157"/>
    </source>
</evidence>
<evidence type="ECO:0000256" key="15">
    <source>
        <dbReference type="SAM" id="Phobius"/>
    </source>
</evidence>
<keyword evidence="8" id="KW-0479">Metal-binding</keyword>
<keyword evidence="6" id="KW-0964">Secreted</keyword>
<evidence type="ECO:0000313" key="18">
    <source>
        <dbReference type="RefSeq" id="XP_029027503.1"/>
    </source>
</evidence>
<keyword evidence="7" id="KW-0808">Transferase</keyword>
<dbReference type="EC" id="2.3.2.5" evidence="4"/>
<evidence type="ECO:0000256" key="6">
    <source>
        <dbReference type="ARBA" id="ARBA00022525"/>
    </source>
</evidence>
<dbReference type="Proteomes" id="UP000515150">
    <property type="component" value="Chromosome 13"/>
</dbReference>
<evidence type="ECO:0000256" key="11">
    <source>
        <dbReference type="ARBA" id="ARBA00023315"/>
    </source>
</evidence>
<dbReference type="GO" id="GO:0005576">
    <property type="term" value="C:extracellular region"/>
    <property type="evidence" value="ECO:0007669"/>
    <property type="project" value="UniProtKB-SubCell"/>
</dbReference>
<feature type="compositionally biased region" description="Polar residues" evidence="14">
    <location>
        <begin position="11"/>
        <end position="20"/>
    </location>
</feature>
<dbReference type="RefSeq" id="XP_029027503.1">
    <property type="nucleotide sequence ID" value="XM_029171670.3"/>
</dbReference>
<dbReference type="FunCoup" id="A0A6P7PB58">
    <property type="interactions" value="309"/>
</dbReference>
<dbReference type="InterPro" id="IPR037457">
    <property type="entry name" value="M28_QC"/>
</dbReference>
<dbReference type="InParanoid" id="A0A6P7PB58"/>
<dbReference type="GeneID" id="114868226"/>
<keyword evidence="11" id="KW-0012">Acyltransferase</keyword>
<dbReference type="Pfam" id="PF04389">
    <property type="entry name" value="Peptidase_M28"/>
    <property type="match status" value="1"/>
</dbReference>
<feature type="region of interest" description="Disordered" evidence="14">
    <location>
        <begin position="1"/>
        <end position="22"/>
    </location>
</feature>
<comment type="catalytic activity">
    <reaction evidence="1">
        <text>N-terminal L-glutaminyl-[peptide] = N-terminal 5-oxo-L-prolyl-[peptide] + NH4(+)</text>
        <dbReference type="Rhea" id="RHEA:23652"/>
        <dbReference type="Rhea" id="RHEA-COMP:11736"/>
        <dbReference type="Rhea" id="RHEA-COMP:11846"/>
        <dbReference type="ChEBI" id="CHEBI:28938"/>
        <dbReference type="ChEBI" id="CHEBI:64722"/>
        <dbReference type="ChEBI" id="CHEBI:87215"/>
        <dbReference type="EC" id="2.3.2.5"/>
    </reaction>
</comment>
<dbReference type="InterPro" id="IPR007484">
    <property type="entry name" value="Peptidase_M28"/>
</dbReference>
<dbReference type="CDD" id="cd03880">
    <property type="entry name" value="M28_QC_like"/>
    <property type="match status" value="1"/>
</dbReference>
<evidence type="ECO:0000256" key="7">
    <source>
        <dbReference type="ARBA" id="ARBA00022679"/>
    </source>
</evidence>
<comment type="subcellular location">
    <subcellularLocation>
        <location evidence="2">Secreted</location>
    </subcellularLocation>
</comment>
<keyword evidence="10" id="KW-1015">Disulfide bond</keyword>
<evidence type="ECO:0000256" key="14">
    <source>
        <dbReference type="SAM" id="MobiDB-lite"/>
    </source>
</evidence>
<evidence type="ECO:0000256" key="1">
    <source>
        <dbReference type="ARBA" id="ARBA00000001"/>
    </source>
</evidence>
<evidence type="ECO:0000256" key="13">
    <source>
        <dbReference type="ARBA" id="ARBA00042699"/>
    </source>
</evidence>
<reference evidence="18" key="1">
    <citation type="submission" date="2025-08" db="UniProtKB">
        <authorList>
            <consortium name="RefSeq"/>
        </authorList>
    </citation>
    <scope>IDENTIFICATION</scope>
</reference>
<evidence type="ECO:0000259" key="16">
    <source>
        <dbReference type="Pfam" id="PF04389"/>
    </source>
</evidence>
<dbReference type="KEGG" id="bspl:114868226"/>
<organism evidence="17 18">
    <name type="scientific">Betta splendens</name>
    <name type="common">Siamese fighting fish</name>
    <dbReference type="NCBI Taxonomy" id="158456"/>
    <lineage>
        <taxon>Eukaryota</taxon>
        <taxon>Metazoa</taxon>
        <taxon>Chordata</taxon>
        <taxon>Craniata</taxon>
        <taxon>Vertebrata</taxon>
        <taxon>Euteleostomi</taxon>
        <taxon>Actinopterygii</taxon>
        <taxon>Neopterygii</taxon>
        <taxon>Teleostei</taxon>
        <taxon>Neoteleostei</taxon>
        <taxon>Acanthomorphata</taxon>
        <taxon>Anabantaria</taxon>
        <taxon>Anabantiformes</taxon>
        <taxon>Anabantoidei</taxon>
        <taxon>Osphronemidae</taxon>
        <taxon>Betta</taxon>
    </lineage>
</organism>
<dbReference type="SUPFAM" id="SSF53187">
    <property type="entry name" value="Zn-dependent exopeptidases"/>
    <property type="match status" value="1"/>
</dbReference>
<dbReference type="CTD" id="561142"/>
<name>A0A6P7PB58_BETSP</name>
<dbReference type="PANTHER" id="PTHR12283">
    <property type="entry name" value="GLUTAMINYL-PEPTIDE CYCLOTRANSFERASE"/>
    <property type="match status" value="1"/>
</dbReference>
<dbReference type="OrthoDB" id="3907302at2759"/>
<evidence type="ECO:0000256" key="9">
    <source>
        <dbReference type="ARBA" id="ARBA00022833"/>
    </source>
</evidence>
<dbReference type="PANTHER" id="PTHR12283:SF3">
    <property type="entry name" value="GLUTAMINYL-PEPTIDE CYCLOTRANSFERASE-LIKE PROTEIN"/>
    <property type="match status" value="1"/>
</dbReference>
<keyword evidence="15" id="KW-1133">Transmembrane helix</keyword>
<keyword evidence="17" id="KW-1185">Reference proteome</keyword>
<evidence type="ECO:0000313" key="17">
    <source>
        <dbReference type="Proteomes" id="UP000515150"/>
    </source>
</evidence>
<feature type="domain" description="Peptidase M28" evidence="16">
    <location>
        <begin position="155"/>
        <end position="384"/>
    </location>
</feature>
<dbReference type="Gene3D" id="3.40.630.10">
    <property type="entry name" value="Zn peptidases"/>
    <property type="match status" value="1"/>
</dbReference>
<dbReference type="AlphaFoldDB" id="A0A6P7PB58"/>
<keyword evidence="9" id="KW-0862">Zinc</keyword>
<evidence type="ECO:0000256" key="2">
    <source>
        <dbReference type="ARBA" id="ARBA00004613"/>
    </source>
</evidence>
<evidence type="ECO:0000256" key="12">
    <source>
        <dbReference type="ARBA" id="ARBA00033159"/>
    </source>
</evidence>
<dbReference type="GO" id="GO:0016603">
    <property type="term" value="F:glutaminyl-peptide cyclotransferase activity"/>
    <property type="evidence" value="ECO:0007669"/>
    <property type="project" value="UniProtKB-EC"/>
</dbReference>
<sequence>MSRSSRRYKPLQQSNGSTSLPGCDRVRMPRARVLLLCLIGVLVLAVVLGVYMSNDTSGGPANHMPVVDLTKDKWSHKPSKCFPAQIRRLASQVDGTRLWETYLRPILIQRLPGTQGSLAVRQHITSTLSSLSAGWSVDLDSFQSSTPRGQVTFTNVIATLEPSAPRRLLLACHYDSKALPPDPRAPEKVFLGASDSAVPCAMILELATSLDAQLRTFKLQKLPVSLQLVFFDGEESFEEWTATDSLYGSRHLAERMANTPHPAGSTMIQAVDLLVLLDLLGGPDPLIANHFDNTARWFDRLIAAEKRLHRQGLLTSHPSEQTYFRKDVYFGPVQDDHIPFLHKGVPVLHVITTPFPQFWHTLDDTEENMHRPTVENLTKIMAVFLAEYLGF</sequence>